<evidence type="ECO:0000313" key="1">
    <source>
        <dbReference type="EMBL" id="KAJ6957018.1"/>
    </source>
</evidence>
<protein>
    <submittedName>
        <fullName evidence="1">Uncharacterized protein</fullName>
    </submittedName>
</protein>
<name>A0AAD6LBV0_9ROSI</name>
<organism evidence="1 2">
    <name type="scientific">Populus alba x Populus x berolinensis</name>
    <dbReference type="NCBI Taxonomy" id="444605"/>
    <lineage>
        <taxon>Eukaryota</taxon>
        <taxon>Viridiplantae</taxon>
        <taxon>Streptophyta</taxon>
        <taxon>Embryophyta</taxon>
        <taxon>Tracheophyta</taxon>
        <taxon>Spermatophyta</taxon>
        <taxon>Magnoliopsida</taxon>
        <taxon>eudicotyledons</taxon>
        <taxon>Gunneridae</taxon>
        <taxon>Pentapetalae</taxon>
        <taxon>rosids</taxon>
        <taxon>fabids</taxon>
        <taxon>Malpighiales</taxon>
        <taxon>Salicaceae</taxon>
        <taxon>Saliceae</taxon>
        <taxon>Populus</taxon>
    </lineage>
</organism>
<dbReference type="AlphaFoldDB" id="A0AAD6LBV0"/>
<reference evidence="1 2" key="1">
    <citation type="journal article" date="2023" name="Mol. Ecol. Resour.">
        <title>Chromosome-level genome assembly of a triploid poplar Populus alba 'Berolinensis'.</title>
        <authorList>
            <person name="Chen S."/>
            <person name="Yu Y."/>
            <person name="Wang X."/>
            <person name="Wang S."/>
            <person name="Zhang T."/>
            <person name="Zhou Y."/>
            <person name="He R."/>
            <person name="Meng N."/>
            <person name="Wang Y."/>
            <person name="Liu W."/>
            <person name="Liu Z."/>
            <person name="Liu J."/>
            <person name="Guo Q."/>
            <person name="Huang H."/>
            <person name="Sederoff R.R."/>
            <person name="Wang G."/>
            <person name="Qu G."/>
            <person name="Chen S."/>
        </authorList>
    </citation>
    <scope>NUCLEOTIDE SEQUENCE [LARGE SCALE GENOMIC DNA]</scope>
    <source>
        <strain evidence="1">SC-2020</strain>
    </source>
</reference>
<keyword evidence="2" id="KW-1185">Reference proteome</keyword>
<accession>A0AAD6LBV0</accession>
<dbReference type="EMBL" id="JAQIZT010000018">
    <property type="protein sequence ID" value="KAJ6957018.1"/>
    <property type="molecule type" value="Genomic_DNA"/>
</dbReference>
<dbReference type="Proteomes" id="UP001164929">
    <property type="component" value="Chromosome 18"/>
</dbReference>
<proteinExistence type="predicted"/>
<gene>
    <name evidence="1" type="ORF">NC653_039059</name>
</gene>
<evidence type="ECO:0000313" key="2">
    <source>
        <dbReference type="Proteomes" id="UP001164929"/>
    </source>
</evidence>
<comment type="caution">
    <text evidence="1">The sequence shown here is derived from an EMBL/GenBank/DDBJ whole genome shotgun (WGS) entry which is preliminary data.</text>
</comment>
<sequence length="102" mass="11484">MKFMKLGSKPDAFQADGKSVRYVASELVTDVTINVGEVKFNLHKGLSCVSRKGEEGGQTRLEDTKVLTLPRREFSIRILDLFQGKQVWVALYQPRGRRGGKD</sequence>